<keyword evidence="2" id="KW-0808">Transferase</keyword>
<evidence type="ECO:0000256" key="3">
    <source>
        <dbReference type="SAM" id="Phobius"/>
    </source>
</evidence>
<evidence type="ECO:0000256" key="2">
    <source>
        <dbReference type="ARBA" id="ARBA00022679"/>
    </source>
</evidence>
<dbReference type="InterPro" id="IPR004629">
    <property type="entry name" value="WecG_TagA_CpsF"/>
</dbReference>
<dbReference type="NCBIfam" id="TIGR00696">
    <property type="entry name" value="wecG_tagA_cpsF"/>
    <property type="match status" value="1"/>
</dbReference>
<dbReference type="Pfam" id="PF03808">
    <property type="entry name" value="Glyco_tran_WecG"/>
    <property type="match status" value="1"/>
</dbReference>
<dbReference type="CDD" id="cd06533">
    <property type="entry name" value="Glyco_transf_WecG_TagA"/>
    <property type="match status" value="1"/>
</dbReference>
<comment type="caution">
    <text evidence="5">The sequence shown here is derived from an EMBL/GenBank/DDBJ whole genome shotgun (WGS) entry which is preliminary data.</text>
</comment>
<protein>
    <recommendedName>
        <fullName evidence="4">Bacterial sugar transferase domain-containing protein</fullName>
    </recommendedName>
</protein>
<reference evidence="5 6" key="1">
    <citation type="submission" date="2018-03" db="EMBL/GenBank/DDBJ databases">
        <title>Whole genome sequencing of Histamine producing bacteria.</title>
        <authorList>
            <person name="Butler K."/>
        </authorList>
    </citation>
    <scope>NUCLEOTIDE SEQUENCE [LARGE SCALE GENOMIC DNA]</scope>
    <source>
        <strain evidence="5 6">ATCC 51761</strain>
    </source>
</reference>
<sequence length="597" mass="69101">MNRVMSRVMIVDVSLLDRLIALLYSVVSFPVWVCYAIQNYNHCGRLLSRYEYCCGFDYRFCQTSRLARLLAVVRGELHLIGFSPKIAYSSDNKSVGAFSARDIHENLGITPPEYHHLSDDMELKMYWWKKMIYPLLYAYSLLFKVTHKPINQRIKWFGIEVFNGQQSIALNIIKQLIVAIPKKNPSLIGYVNADCLNKLKDSDKYRKNLAKFNLVLPDGVGLKWALKLKGILPGDNINGTDFSPKILELAAQENWSVFFLGGEGDISKNALAKFKNVYPNLNVAGSHHGFFNEDKLVIDYINKSKAQILFVGFGSPLQEQWVVDNYKYLSVNIVICVGGMFDFYAGKVQRAPLLIRQVGFEWLYRLYQEPKRLWNRYIVGNANFIFWNVSHALDIRMFCLNVCSRTIDVVISFIALIIWAPFHIILYCLLFITERRNPIFKQVRVGKNGQRFIMYKYTTMDSDIILEEEEEFKRYVSDGIRYKNKSDPRITKIGFWLRKFSVDEIPQFLNVLKGEMKLVGPRPALDEEVEKYTQVHKLRLLVKPGMTGLWQISGRSELSCKKQFELDLNYVMTRTIMLDLTILIKTIPAVYSARGAM</sequence>
<accession>A0ABX5GVZ4</accession>
<feature type="transmembrane region" description="Helical" evidence="3">
    <location>
        <begin position="409"/>
        <end position="432"/>
    </location>
</feature>
<dbReference type="PANTHER" id="PTHR34136">
    <property type="match status" value="1"/>
</dbReference>
<feature type="domain" description="Bacterial sugar transferase" evidence="4">
    <location>
        <begin position="405"/>
        <end position="590"/>
    </location>
</feature>
<dbReference type="EMBL" id="PYOP01000003">
    <property type="protein sequence ID" value="PSW99221.1"/>
    <property type="molecule type" value="Genomic_DNA"/>
</dbReference>
<keyword evidence="3" id="KW-1133">Transmembrane helix</keyword>
<dbReference type="Proteomes" id="UP000241190">
    <property type="component" value="Unassembled WGS sequence"/>
</dbReference>
<organism evidence="5 6">
    <name type="scientific">Photobacterium iliopiscarium</name>
    <dbReference type="NCBI Taxonomy" id="56192"/>
    <lineage>
        <taxon>Bacteria</taxon>
        <taxon>Pseudomonadati</taxon>
        <taxon>Pseudomonadota</taxon>
        <taxon>Gammaproteobacteria</taxon>
        <taxon>Vibrionales</taxon>
        <taxon>Vibrionaceae</taxon>
        <taxon>Photobacterium</taxon>
    </lineage>
</organism>
<keyword evidence="3" id="KW-0472">Membrane</keyword>
<dbReference type="Pfam" id="PF02397">
    <property type="entry name" value="Bac_transf"/>
    <property type="match status" value="1"/>
</dbReference>
<keyword evidence="6" id="KW-1185">Reference proteome</keyword>
<name>A0ABX5GVZ4_9GAMM</name>
<dbReference type="RefSeq" id="WP_107180331.1">
    <property type="nucleotide sequence ID" value="NZ_PYOP01000003.1"/>
</dbReference>
<evidence type="ECO:0000313" key="5">
    <source>
        <dbReference type="EMBL" id="PSW99221.1"/>
    </source>
</evidence>
<evidence type="ECO:0000313" key="6">
    <source>
        <dbReference type="Proteomes" id="UP000241190"/>
    </source>
</evidence>
<evidence type="ECO:0000256" key="1">
    <source>
        <dbReference type="ARBA" id="ARBA00022676"/>
    </source>
</evidence>
<keyword evidence="1" id="KW-0328">Glycosyltransferase</keyword>
<dbReference type="InterPro" id="IPR003362">
    <property type="entry name" value="Bact_transf"/>
</dbReference>
<dbReference type="PANTHER" id="PTHR34136:SF1">
    <property type="entry name" value="UDP-N-ACETYL-D-MANNOSAMINURONIC ACID TRANSFERASE"/>
    <property type="match status" value="1"/>
</dbReference>
<proteinExistence type="predicted"/>
<keyword evidence="3" id="KW-0812">Transmembrane</keyword>
<evidence type="ECO:0000259" key="4">
    <source>
        <dbReference type="Pfam" id="PF02397"/>
    </source>
</evidence>
<gene>
    <name evidence="5" type="ORF">C9J52_02355</name>
</gene>